<accession>A0A8I6S5Q3</accession>
<comment type="similarity">
    <text evidence="2">Belongs to the perilipin family.</text>
</comment>
<dbReference type="GO" id="GO:0005811">
    <property type="term" value="C:lipid droplet"/>
    <property type="evidence" value="ECO:0007669"/>
    <property type="project" value="UniProtKB-SubCell"/>
</dbReference>
<dbReference type="RefSeq" id="XP_014256289.1">
    <property type="nucleotide sequence ID" value="XM_014400803.2"/>
</dbReference>
<organism evidence="5 6">
    <name type="scientific">Cimex lectularius</name>
    <name type="common">Bed bug</name>
    <name type="synonym">Acanthia lectularia</name>
    <dbReference type="NCBI Taxonomy" id="79782"/>
    <lineage>
        <taxon>Eukaryota</taxon>
        <taxon>Metazoa</taxon>
        <taxon>Ecdysozoa</taxon>
        <taxon>Arthropoda</taxon>
        <taxon>Hexapoda</taxon>
        <taxon>Insecta</taxon>
        <taxon>Pterygota</taxon>
        <taxon>Neoptera</taxon>
        <taxon>Paraneoptera</taxon>
        <taxon>Hemiptera</taxon>
        <taxon>Heteroptera</taxon>
        <taxon>Panheteroptera</taxon>
        <taxon>Cimicomorpha</taxon>
        <taxon>Cimicidae</taxon>
        <taxon>Cimex</taxon>
    </lineage>
</organism>
<comment type="subcellular location">
    <subcellularLocation>
        <location evidence="1">Lipid droplet</location>
    </subcellularLocation>
</comment>
<dbReference type="GO" id="GO:0019915">
    <property type="term" value="P:lipid storage"/>
    <property type="evidence" value="ECO:0007669"/>
    <property type="project" value="TreeGrafter"/>
</dbReference>
<feature type="compositionally biased region" description="Basic and acidic residues" evidence="4">
    <location>
        <begin position="411"/>
        <end position="421"/>
    </location>
</feature>
<dbReference type="GeneID" id="106670443"/>
<reference evidence="5" key="1">
    <citation type="submission" date="2022-01" db="UniProtKB">
        <authorList>
            <consortium name="EnsemblMetazoa"/>
        </authorList>
    </citation>
    <scope>IDENTIFICATION</scope>
</reference>
<dbReference type="PANTHER" id="PTHR14024:SF49">
    <property type="entry name" value="LIPID STORAGE DROPLETS SURFACE-BINDING PROTEIN 1"/>
    <property type="match status" value="1"/>
</dbReference>
<evidence type="ECO:0000313" key="5">
    <source>
        <dbReference type="EnsemblMetazoa" id="XP_014256289.1"/>
    </source>
</evidence>
<evidence type="ECO:0000256" key="3">
    <source>
        <dbReference type="ARBA" id="ARBA00022677"/>
    </source>
</evidence>
<keyword evidence="6" id="KW-1185">Reference proteome</keyword>
<evidence type="ECO:0000256" key="1">
    <source>
        <dbReference type="ARBA" id="ARBA00004502"/>
    </source>
</evidence>
<evidence type="ECO:0000256" key="4">
    <source>
        <dbReference type="SAM" id="MobiDB-lite"/>
    </source>
</evidence>
<dbReference type="AlphaFoldDB" id="A0A8I6S5Q3"/>
<feature type="region of interest" description="Disordered" evidence="4">
    <location>
        <begin position="367"/>
        <end position="439"/>
    </location>
</feature>
<dbReference type="OMA" id="RIDDIMC"/>
<dbReference type="GO" id="GO:0010890">
    <property type="term" value="P:positive regulation of triglyceride storage"/>
    <property type="evidence" value="ECO:0007669"/>
    <property type="project" value="TreeGrafter"/>
</dbReference>
<dbReference type="GO" id="GO:0005829">
    <property type="term" value="C:cytosol"/>
    <property type="evidence" value="ECO:0007669"/>
    <property type="project" value="TreeGrafter"/>
</dbReference>
<feature type="compositionally biased region" description="Basic and acidic residues" evidence="4">
    <location>
        <begin position="376"/>
        <end position="387"/>
    </location>
</feature>
<sequence>MTSVQNCKNEFPKLQSLDRLSKIPVIETGVQYASGVYWKIKNSNALMRWSLNSVEGGLHLAVEKSLVAVSLFEFPLFIVDNIVCKSLDSVEQRVPAINYPPELLLNMTKDMVSTRIVQPAITRVGSVKQFSVNETAKYTEIAASRLDNVLNVADKYVDKYLPDATDLDVQVDRNRSDSKANQAIKHVNRLSRKLQRRLTKRTIAEAKALKNQGVNVAQTLTYLLDLLLKDPKQFVQKMKAVWEHLSEEEPENQIPPANLEQLIAMLTRELARRFVHVTNFSVQTLSKLPAYSVEAMNFTYHHFSVLLDQMCKTVHIEGAKAMAVATAQTEIEHLQSVIREIYVLLRHMAENLGSRFQVHRPDLIKLQPIKPPPVDNKNDNTVNHKESSNVSLEQTTNKGTNKKTSANNPNHTDETKNDKCKKEKKHSNKESDLAESTQN</sequence>
<keyword evidence="3" id="KW-0551">Lipid droplet</keyword>
<name>A0A8I6S5Q3_CIMLE</name>
<dbReference type="PANTHER" id="PTHR14024">
    <property type="entry name" value="PERILIPIN"/>
    <property type="match status" value="1"/>
</dbReference>
<dbReference type="InterPro" id="IPR004279">
    <property type="entry name" value="Perilipin"/>
</dbReference>
<proteinExistence type="inferred from homology"/>
<dbReference type="OrthoDB" id="376826at2759"/>
<feature type="compositionally biased region" description="Polar residues" evidence="4">
    <location>
        <begin position="388"/>
        <end position="410"/>
    </location>
</feature>
<protein>
    <recommendedName>
        <fullName evidence="7">Lipid storage droplets surface-binding protein 1</fullName>
    </recommendedName>
</protein>
<evidence type="ECO:0008006" key="7">
    <source>
        <dbReference type="Google" id="ProtNLM"/>
    </source>
</evidence>
<evidence type="ECO:0000313" key="6">
    <source>
        <dbReference type="Proteomes" id="UP000494040"/>
    </source>
</evidence>
<dbReference type="Proteomes" id="UP000494040">
    <property type="component" value="Unassembled WGS sequence"/>
</dbReference>
<dbReference type="EnsemblMetazoa" id="XM_014400803.2">
    <property type="protein sequence ID" value="XP_014256289.1"/>
    <property type="gene ID" value="LOC106670443"/>
</dbReference>
<evidence type="ECO:0000256" key="2">
    <source>
        <dbReference type="ARBA" id="ARBA00006311"/>
    </source>
</evidence>
<dbReference type="Pfam" id="PF03036">
    <property type="entry name" value="Perilipin"/>
    <property type="match status" value="1"/>
</dbReference>